<evidence type="ECO:0000313" key="2">
    <source>
        <dbReference type="WBParaSite" id="PDA_v2.g12526.t1"/>
    </source>
</evidence>
<protein>
    <submittedName>
        <fullName evidence="2">Uncharacterized protein</fullName>
    </submittedName>
</protein>
<proteinExistence type="predicted"/>
<keyword evidence="1" id="KW-1185">Reference proteome</keyword>
<reference evidence="2" key="1">
    <citation type="submission" date="2022-11" db="UniProtKB">
        <authorList>
            <consortium name="WormBaseParasite"/>
        </authorList>
    </citation>
    <scope>IDENTIFICATION</scope>
</reference>
<sequence>MTGLMDKDDYRYCGNLRCNFTIEPCLLVGVAEMTDLEFRISSELFKGVEYKGDLLRTYSNEKLTSEFEINYFTEEDIHYYVYFNSSNSVFLEVSTYPSNIVKEIVLFRQATLRKV</sequence>
<dbReference type="WBParaSite" id="PDA_v2.g12526.t1">
    <property type="protein sequence ID" value="PDA_v2.g12526.t1"/>
    <property type="gene ID" value="PDA_v2.g12526"/>
</dbReference>
<dbReference type="AlphaFoldDB" id="A0A914PB49"/>
<accession>A0A914PB49</accession>
<name>A0A914PB49_9BILA</name>
<evidence type="ECO:0000313" key="1">
    <source>
        <dbReference type="Proteomes" id="UP000887578"/>
    </source>
</evidence>
<dbReference type="Proteomes" id="UP000887578">
    <property type="component" value="Unplaced"/>
</dbReference>
<organism evidence="1 2">
    <name type="scientific">Panagrolaimus davidi</name>
    <dbReference type="NCBI Taxonomy" id="227884"/>
    <lineage>
        <taxon>Eukaryota</taxon>
        <taxon>Metazoa</taxon>
        <taxon>Ecdysozoa</taxon>
        <taxon>Nematoda</taxon>
        <taxon>Chromadorea</taxon>
        <taxon>Rhabditida</taxon>
        <taxon>Tylenchina</taxon>
        <taxon>Panagrolaimomorpha</taxon>
        <taxon>Panagrolaimoidea</taxon>
        <taxon>Panagrolaimidae</taxon>
        <taxon>Panagrolaimus</taxon>
    </lineage>
</organism>